<sequence>MGGLPKQATRMTLPEAGNPDSVKLGSGIWGSAEQLCLSQSGRLSQGVVPTQGSCLCRLKDYAGTGRINRGD</sequence>
<evidence type="ECO:0000256" key="1">
    <source>
        <dbReference type="SAM" id="MobiDB-lite"/>
    </source>
</evidence>
<name>A0A1L9MY32_ASPTC</name>
<reference evidence="3" key="1">
    <citation type="journal article" date="2017" name="Genome Biol.">
        <title>Comparative genomics reveals high biological diversity and specific adaptations in the industrially and medically important fungal genus Aspergillus.</title>
        <authorList>
            <person name="de Vries R.P."/>
            <person name="Riley R."/>
            <person name="Wiebenga A."/>
            <person name="Aguilar-Osorio G."/>
            <person name="Amillis S."/>
            <person name="Uchima C.A."/>
            <person name="Anderluh G."/>
            <person name="Asadollahi M."/>
            <person name="Askin M."/>
            <person name="Barry K."/>
            <person name="Battaglia E."/>
            <person name="Bayram O."/>
            <person name="Benocci T."/>
            <person name="Braus-Stromeyer S.A."/>
            <person name="Caldana C."/>
            <person name="Canovas D."/>
            <person name="Cerqueira G.C."/>
            <person name="Chen F."/>
            <person name="Chen W."/>
            <person name="Choi C."/>
            <person name="Clum A."/>
            <person name="Dos Santos R.A."/>
            <person name="Damasio A.R."/>
            <person name="Diallinas G."/>
            <person name="Emri T."/>
            <person name="Fekete E."/>
            <person name="Flipphi M."/>
            <person name="Freyberg S."/>
            <person name="Gallo A."/>
            <person name="Gournas C."/>
            <person name="Habgood R."/>
            <person name="Hainaut M."/>
            <person name="Harispe M.L."/>
            <person name="Henrissat B."/>
            <person name="Hilden K.S."/>
            <person name="Hope R."/>
            <person name="Hossain A."/>
            <person name="Karabika E."/>
            <person name="Karaffa L."/>
            <person name="Karanyi Z."/>
            <person name="Krasevec N."/>
            <person name="Kuo A."/>
            <person name="Kusch H."/>
            <person name="LaButti K."/>
            <person name="Lagendijk E.L."/>
            <person name="Lapidus A."/>
            <person name="Levasseur A."/>
            <person name="Lindquist E."/>
            <person name="Lipzen A."/>
            <person name="Logrieco A.F."/>
            <person name="MacCabe A."/>
            <person name="Maekelae M.R."/>
            <person name="Malavazi I."/>
            <person name="Melin P."/>
            <person name="Meyer V."/>
            <person name="Mielnichuk N."/>
            <person name="Miskei M."/>
            <person name="Molnar A.P."/>
            <person name="Mule G."/>
            <person name="Ngan C.Y."/>
            <person name="Orejas M."/>
            <person name="Orosz E."/>
            <person name="Ouedraogo J.P."/>
            <person name="Overkamp K.M."/>
            <person name="Park H.-S."/>
            <person name="Perrone G."/>
            <person name="Piumi F."/>
            <person name="Punt P.J."/>
            <person name="Ram A.F."/>
            <person name="Ramon A."/>
            <person name="Rauscher S."/>
            <person name="Record E."/>
            <person name="Riano-Pachon D.M."/>
            <person name="Robert V."/>
            <person name="Roehrig J."/>
            <person name="Ruller R."/>
            <person name="Salamov A."/>
            <person name="Salih N.S."/>
            <person name="Samson R.A."/>
            <person name="Sandor E."/>
            <person name="Sanguinetti M."/>
            <person name="Schuetze T."/>
            <person name="Sepcic K."/>
            <person name="Shelest E."/>
            <person name="Sherlock G."/>
            <person name="Sophianopoulou V."/>
            <person name="Squina F.M."/>
            <person name="Sun H."/>
            <person name="Susca A."/>
            <person name="Todd R.B."/>
            <person name="Tsang A."/>
            <person name="Unkles S.E."/>
            <person name="van de Wiele N."/>
            <person name="van Rossen-Uffink D."/>
            <person name="Oliveira J.V."/>
            <person name="Vesth T.C."/>
            <person name="Visser J."/>
            <person name="Yu J.-H."/>
            <person name="Zhou M."/>
            <person name="Andersen M.R."/>
            <person name="Archer D.B."/>
            <person name="Baker S.E."/>
            <person name="Benoit I."/>
            <person name="Brakhage A.A."/>
            <person name="Braus G.H."/>
            <person name="Fischer R."/>
            <person name="Frisvad J.C."/>
            <person name="Goldman G.H."/>
            <person name="Houbraken J."/>
            <person name="Oakley B."/>
            <person name="Pocsi I."/>
            <person name="Scazzocchio C."/>
            <person name="Seiboth B."/>
            <person name="vanKuyk P.A."/>
            <person name="Wortman J."/>
            <person name="Dyer P.S."/>
            <person name="Grigoriev I.V."/>
        </authorList>
    </citation>
    <scope>NUCLEOTIDE SEQUENCE [LARGE SCALE GENOMIC DNA]</scope>
    <source>
        <strain evidence="3">CBS 134.48</strain>
    </source>
</reference>
<protein>
    <submittedName>
        <fullName evidence="2">Uncharacterized protein</fullName>
    </submittedName>
</protein>
<feature type="region of interest" description="Disordered" evidence="1">
    <location>
        <begin position="1"/>
        <end position="24"/>
    </location>
</feature>
<dbReference type="AlphaFoldDB" id="A0A1L9MY32"/>
<dbReference type="VEuPathDB" id="FungiDB:ASPTUDRAFT_45269"/>
<keyword evidence="3" id="KW-1185">Reference proteome</keyword>
<proteinExistence type="predicted"/>
<evidence type="ECO:0000313" key="2">
    <source>
        <dbReference type="EMBL" id="OJI81933.1"/>
    </source>
</evidence>
<dbReference type="EMBL" id="KV878205">
    <property type="protein sequence ID" value="OJI81933.1"/>
    <property type="molecule type" value="Genomic_DNA"/>
</dbReference>
<organism evidence="2 3">
    <name type="scientific">Aspergillus tubingensis (strain CBS 134.48)</name>
    <dbReference type="NCBI Taxonomy" id="767770"/>
    <lineage>
        <taxon>Eukaryota</taxon>
        <taxon>Fungi</taxon>
        <taxon>Dikarya</taxon>
        <taxon>Ascomycota</taxon>
        <taxon>Pezizomycotina</taxon>
        <taxon>Eurotiomycetes</taxon>
        <taxon>Eurotiomycetidae</taxon>
        <taxon>Eurotiales</taxon>
        <taxon>Aspergillaceae</taxon>
        <taxon>Aspergillus</taxon>
        <taxon>Aspergillus subgen. Circumdati</taxon>
    </lineage>
</organism>
<accession>A0A1L9MY32</accession>
<gene>
    <name evidence="2" type="ORF">ASPTUDRAFT_45269</name>
</gene>
<dbReference type="Proteomes" id="UP000184304">
    <property type="component" value="Unassembled WGS sequence"/>
</dbReference>
<evidence type="ECO:0000313" key="3">
    <source>
        <dbReference type="Proteomes" id="UP000184304"/>
    </source>
</evidence>